<dbReference type="GO" id="GO:0000731">
    <property type="term" value="P:DNA synthesis involved in DNA repair"/>
    <property type="evidence" value="ECO:0007669"/>
    <property type="project" value="TreeGrafter"/>
</dbReference>
<protein>
    <recommendedName>
        <fullName evidence="3">Replication-associated recombination protein A</fullName>
    </recommendedName>
</protein>
<dbReference type="GO" id="GO:0005524">
    <property type="term" value="F:ATP binding"/>
    <property type="evidence" value="ECO:0007669"/>
    <property type="project" value="UniProtKB-KW"/>
</dbReference>
<name>A0A2W5NU79_9SPHN</name>
<sequence>MADLFADDLPPSSAPGEPREDAPLADRLRPRTLDDVVGQEHLTGPEGPIGRMVAAGRLSSMILWGPPGTGKTSTARLLADAVGMRFTAVSAVFSGVADLKKAFAEADLAARAGQRTLLFVDEIHRFNRAQQDGFLPFVERGTVTLVGATTENPSFALNAALLSRAQVLILHRLGPEALGGLLDKAEALEGPLPLDDNARAALVASADGDGRFLLNQAETLYAARIAEPLDPAGLGQFLQRRVAVYDKDRDGHYNLISALHKAVRGSDPQAALYYLSRMLTAGEEPLFLLRRLVRMASEDIGLADPQALAQCLAAKQSYEFLGSPEGELAIAQACLYVATAPKSNAAYVAYKAATRSARETGSLMPPANILNAPTKLMKDIGYGKDYAYDHDAPDGFSGDDYWPEEMTPQTFYEPVERGFEREIRKRIEWWDRKRAERREE</sequence>
<dbReference type="GO" id="GO:0003677">
    <property type="term" value="F:DNA binding"/>
    <property type="evidence" value="ECO:0007669"/>
    <property type="project" value="InterPro"/>
</dbReference>
<dbReference type="CDD" id="cd00009">
    <property type="entry name" value="AAA"/>
    <property type="match status" value="1"/>
</dbReference>
<dbReference type="InterPro" id="IPR027417">
    <property type="entry name" value="P-loop_NTPase"/>
</dbReference>
<dbReference type="Gene3D" id="1.10.3710.10">
    <property type="entry name" value="DNA polymerase III clamp loader subunits, C-terminal domain"/>
    <property type="match status" value="1"/>
</dbReference>
<dbReference type="FunFam" id="3.40.50.300:FF:000137">
    <property type="entry name" value="Replication-associated recombination protein A"/>
    <property type="match status" value="1"/>
</dbReference>
<evidence type="ECO:0000256" key="1">
    <source>
        <dbReference type="ARBA" id="ARBA00002393"/>
    </source>
</evidence>
<dbReference type="GO" id="GO:0008047">
    <property type="term" value="F:enzyme activator activity"/>
    <property type="evidence" value="ECO:0007669"/>
    <property type="project" value="TreeGrafter"/>
</dbReference>
<dbReference type="PANTHER" id="PTHR13779">
    <property type="entry name" value="WERNER HELICASE-INTERACTING PROTEIN 1 FAMILY MEMBER"/>
    <property type="match status" value="1"/>
</dbReference>
<feature type="compositionally biased region" description="Basic and acidic residues" evidence="7">
    <location>
        <begin position="17"/>
        <end position="28"/>
    </location>
</feature>
<feature type="domain" description="AAA+ ATPase" evidence="8">
    <location>
        <begin position="57"/>
        <end position="175"/>
    </location>
</feature>
<dbReference type="CDD" id="cd18139">
    <property type="entry name" value="HLD_clamp_RarA"/>
    <property type="match status" value="1"/>
</dbReference>
<comment type="function">
    <text evidence="1">DNA-dependent ATPase that plays important roles in cellular responses to stalled DNA replication processes.</text>
</comment>
<dbReference type="Gene3D" id="3.40.50.300">
    <property type="entry name" value="P-loop containing nucleotide triphosphate hydrolases"/>
    <property type="match status" value="1"/>
</dbReference>
<evidence type="ECO:0000256" key="2">
    <source>
        <dbReference type="ARBA" id="ARBA00008959"/>
    </source>
</evidence>
<dbReference type="InterPro" id="IPR008921">
    <property type="entry name" value="DNA_pol3_clamp-load_cplx_C"/>
</dbReference>
<dbReference type="GO" id="GO:0016887">
    <property type="term" value="F:ATP hydrolysis activity"/>
    <property type="evidence" value="ECO:0007669"/>
    <property type="project" value="InterPro"/>
</dbReference>
<dbReference type="Proteomes" id="UP000249082">
    <property type="component" value="Unassembled WGS sequence"/>
</dbReference>
<dbReference type="Pfam" id="PF16193">
    <property type="entry name" value="AAA_assoc_2"/>
    <property type="match status" value="1"/>
</dbReference>
<evidence type="ECO:0000256" key="4">
    <source>
        <dbReference type="ARBA" id="ARBA00022705"/>
    </source>
</evidence>
<dbReference type="GO" id="GO:0017116">
    <property type="term" value="F:single-stranded DNA helicase activity"/>
    <property type="evidence" value="ECO:0007669"/>
    <property type="project" value="TreeGrafter"/>
</dbReference>
<dbReference type="SUPFAM" id="SSF48019">
    <property type="entry name" value="post-AAA+ oligomerization domain-like"/>
    <property type="match status" value="1"/>
</dbReference>
<dbReference type="SUPFAM" id="SSF52540">
    <property type="entry name" value="P-loop containing nucleoside triphosphate hydrolases"/>
    <property type="match status" value="1"/>
</dbReference>
<dbReference type="GO" id="GO:0006261">
    <property type="term" value="P:DNA-templated DNA replication"/>
    <property type="evidence" value="ECO:0007669"/>
    <property type="project" value="TreeGrafter"/>
</dbReference>
<dbReference type="FunFam" id="1.20.272.10:FF:000001">
    <property type="entry name" value="Putative AAA family ATPase"/>
    <property type="match status" value="1"/>
</dbReference>
<dbReference type="EMBL" id="QFPX01000002">
    <property type="protein sequence ID" value="PZQ57151.1"/>
    <property type="molecule type" value="Genomic_DNA"/>
</dbReference>
<comment type="caution">
    <text evidence="9">The sequence shown here is derived from an EMBL/GenBank/DDBJ whole genome shotgun (WGS) entry which is preliminary data.</text>
</comment>
<keyword evidence="6" id="KW-0067">ATP-binding</keyword>
<proteinExistence type="inferred from homology"/>
<evidence type="ECO:0000256" key="5">
    <source>
        <dbReference type="ARBA" id="ARBA00022741"/>
    </source>
</evidence>
<dbReference type="InterPro" id="IPR051314">
    <property type="entry name" value="AAA_ATPase_RarA/MGS1/WRNIP1"/>
</dbReference>
<dbReference type="AlphaFoldDB" id="A0A2W5NU79"/>
<dbReference type="InterPro" id="IPR003593">
    <property type="entry name" value="AAA+_ATPase"/>
</dbReference>
<evidence type="ECO:0000256" key="3">
    <source>
        <dbReference type="ARBA" id="ARBA00020776"/>
    </source>
</evidence>
<dbReference type="InterPro" id="IPR032423">
    <property type="entry name" value="AAA_assoc_2"/>
</dbReference>
<dbReference type="SMART" id="SM00382">
    <property type="entry name" value="AAA"/>
    <property type="match status" value="1"/>
</dbReference>
<evidence type="ECO:0000313" key="10">
    <source>
        <dbReference type="Proteomes" id="UP000249082"/>
    </source>
</evidence>
<organism evidence="9 10">
    <name type="scientific">Novosphingobium pentaromativorans</name>
    <dbReference type="NCBI Taxonomy" id="205844"/>
    <lineage>
        <taxon>Bacteria</taxon>
        <taxon>Pseudomonadati</taxon>
        <taxon>Pseudomonadota</taxon>
        <taxon>Alphaproteobacteria</taxon>
        <taxon>Sphingomonadales</taxon>
        <taxon>Sphingomonadaceae</taxon>
        <taxon>Novosphingobium</taxon>
    </lineage>
</organism>
<evidence type="ECO:0000256" key="7">
    <source>
        <dbReference type="SAM" id="MobiDB-lite"/>
    </source>
</evidence>
<gene>
    <name evidence="9" type="ORF">DI555_03310</name>
</gene>
<evidence type="ECO:0000313" key="9">
    <source>
        <dbReference type="EMBL" id="PZQ57151.1"/>
    </source>
</evidence>
<dbReference type="Pfam" id="PF00004">
    <property type="entry name" value="AAA"/>
    <property type="match status" value="1"/>
</dbReference>
<dbReference type="Gene3D" id="1.20.272.10">
    <property type="match status" value="1"/>
</dbReference>
<keyword evidence="4" id="KW-0235">DNA replication</keyword>
<dbReference type="PANTHER" id="PTHR13779:SF7">
    <property type="entry name" value="ATPASE WRNIP1"/>
    <property type="match status" value="1"/>
</dbReference>
<reference evidence="9 10" key="1">
    <citation type="submission" date="2017-08" db="EMBL/GenBank/DDBJ databases">
        <title>Infants hospitalized years apart are colonized by the same room-sourced microbial strains.</title>
        <authorList>
            <person name="Brooks B."/>
            <person name="Olm M.R."/>
            <person name="Firek B.A."/>
            <person name="Baker R."/>
            <person name="Thomas B.C."/>
            <person name="Morowitz M.J."/>
            <person name="Banfield J.F."/>
        </authorList>
    </citation>
    <scope>NUCLEOTIDE SEQUENCE [LARGE SCALE GENOMIC DNA]</scope>
    <source>
        <strain evidence="9">S2_005_002_R2_33</strain>
    </source>
</reference>
<dbReference type="InterPro" id="IPR003959">
    <property type="entry name" value="ATPase_AAA_core"/>
</dbReference>
<feature type="region of interest" description="Disordered" evidence="7">
    <location>
        <begin position="1"/>
        <end position="28"/>
    </location>
</feature>
<evidence type="ECO:0000256" key="6">
    <source>
        <dbReference type="ARBA" id="ARBA00022840"/>
    </source>
</evidence>
<accession>A0A2W5NU79</accession>
<dbReference type="Pfam" id="PF12002">
    <property type="entry name" value="MgsA_C"/>
    <property type="match status" value="1"/>
</dbReference>
<keyword evidence="5" id="KW-0547">Nucleotide-binding</keyword>
<evidence type="ECO:0000259" key="8">
    <source>
        <dbReference type="SMART" id="SM00382"/>
    </source>
</evidence>
<dbReference type="InterPro" id="IPR021886">
    <property type="entry name" value="MgsA_C"/>
</dbReference>
<comment type="similarity">
    <text evidence="2">Belongs to the AAA ATPase family. RarA/MGS1/WRNIP1 subfamily.</text>
</comment>